<dbReference type="SUPFAM" id="SSF52047">
    <property type="entry name" value="RNI-like"/>
    <property type="match status" value="1"/>
</dbReference>
<dbReference type="GeneID" id="66118277"/>
<evidence type="ECO:0000313" key="2">
    <source>
        <dbReference type="Proteomes" id="UP000790833"/>
    </source>
</evidence>
<protein>
    <submittedName>
        <fullName evidence="1">Uncharacterized protein</fullName>
    </submittedName>
</protein>
<name>A0A9P7VAF5_9ASCO</name>
<reference evidence="1" key="1">
    <citation type="submission" date="2021-03" db="EMBL/GenBank/DDBJ databases">
        <authorList>
            <person name="Palmer J.M."/>
        </authorList>
    </citation>
    <scope>NUCLEOTIDE SEQUENCE</scope>
    <source>
        <strain evidence="1">ARV_011</strain>
    </source>
</reference>
<dbReference type="EMBL" id="JAHMUF010000008">
    <property type="protein sequence ID" value="KAG7194193.1"/>
    <property type="molecule type" value="Genomic_DNA"/>
</dbReference>
<dbReference type="OrthoDB" id="9994419at2759"/>
<dbReference type="InterPro" id="IPR032675">
    <property type="entry name" value="LRR_dom_sf"/>
</dbReference>
<comment type="caution">
    <text evidence="1">The sequence shown here is derived from an EMBL/GenBank/DDBJ whole genome shotgun (WGS) entry which is preliminary data.</text>
</comment>
<dbReference type="AlphaFoldDB" id="A0A9P7VAF5"/>
<dbReference type="Proteomes" id="UP000790833">
    <property type="component" value="Unassembled WGS sequence"/>
</dbReference>
<proteinExistence type="predicted"/>
<keyword evidence="2" id="KW-1185">Reference proteome</keyword>
<organism evidence="1 2">
    <name type="scientific">Scheffersomyces spartinae</name>
    <dbReference type="NCBI Taxonomy" id="45513"/>
    <lineage>
        <taxon>Eukaryota</taxon>
        <taxon>Fungi</taxon>
        <taxon>Dikarya</taxon>
        <taxon>Ascomycota</taxon>
        <taxon>Saccharomycotina</taxon>
        <taxon>Pichiomycetes</taxon>
        <taxon>Debaryomycetaceae</taxon>
        <taxon>Scheffersomyces</taxon>
    </lineage>
</organism>
<dbReference type="Gene3D" id="3.80.10.10">
    <property type="entry name" value="Ribonuclease Inhibitor"/>
    <property type="match status" value="1"/>
</dbReference>
<accession>A0A9P7VAF5</accession>
<sequence>MGQTHLKTFKTRVKRRLERTESDLNMDIDGDTNKNGRFGLLETGEDEALTLSPQTSPVFSDIGPGNSIGFQGNALMPITSIGSIGTVGSVSAGIDQAIYPYQDAILSPMTSNDSNTTSSKLHPHQDTHEPMLIDQELAKSDGVSPLLSLPIEILYQIVETVYYDENTNSISSNLEKFSKSVPYLSHTIKEISLRFLYKYAIFNRPHSFDKFLHNLKKYPGLGSFVEFMDFQTFTSIGLGRTGRMNQEIQMVTSSTITQALAMCPSLIEFLGSENIQDDIDVTVLDWLFNRLSNLQALDFCGSSSESFLQAFSQLELLDSEKPICNRLLKLSFHDCSNLTIDIFEKIFPKLTNIRRLDLNHTQVSSTTLLHYLPKLARLTHLSLARCSQLNTKDLIAFLVHHPSIANESLQWLNLQIDSNVISPLDEKYLIFTLKNIKAPHLKYLNLGGMPVNGRTLQIIKQKFPELESLSISHANIEVADLNLFMEDNTQIKYLDVANILLISSKGFTVIQILRNYFFQSNLQAIEGDYKTLYDLTGGDYLKIHPNPPTSSLILQTLQDTLPQIWKFYDNQGRRAWLYKLDPSDPEYNEILTSAGKSRTIRSNLVFYDLETGKKIETKERVPEFLKYAGKKINCSIGYFNLNMTKKKSYIKGELLEGNVSRGLVRQRELVD</sequence>
<evidence type="ECO:0000313" key="1">
    <source>
        <dbReference type="EMBL" id="KAG7194193.1"/>
    </source>
</evidence>
<gene>
    <name evidence="1" type="ORF">KQ657_004903</name>
</gene>
<dbReference type="RefSeq" id="XP_043049740.1">
    <property type="nucleotide sequence ID" value="XM_043195567.1"/>
</dbReference>